<comment type="similarity">
    <text evidence="3 10">Belongs to the PRM1 family.</text>
</comment>
<dbReference type="AlphaFoldDB" id="A0A9P7G0P6"/>
<evidence type="ECO:0000313" key="13">
    <source>
        <dbReference type="Proteomes" id="UP000775547"/>
    </source>
</evidence>
<feature type="region of interest" description="Disordered" evidence="11">
    <location>
        <begin position="849"/>
        <end position="872"/>
    </location>
</feature>
<evidence type="ECO:0000256" key="4">
    <source>
        <dbReference type="ARBA" id="ARBA00022475"/>
    </source>
</evidence>
<comment type="subcellular location">
    <subcellularLocation>
        <location evidence="2 10">Cell membrane</location>
        <topology evidence="2 10">Multi-pass membrane protein</topology>
    </subcellularLocation>
</comment>
<feature type="transmembrane region" description="Helical" evidence="10">
    <location>
        <begin position="299"/>
        <end position="321"/>
    </location>
</feature>
<keyword evidence="7 10" id="KW-1133">Transmembrane helix</keyword>
<feature type="compositionally biased region" description="Polar residues" evidence="11">
    <location>
        <begin position="762"/>
        <end position="778"/>
    </location>
</feature>
<evidence type="ECO:0000256" key="5">
    <source>
        <dbReference type="ARBA" id="ARBA00022692"/>
    </source>
</evidence>
<evidence type="ECO:0000256" key="3">
    <source>
        <dbReference type="ARBA" id="ARBA00010780"/>
    </source>
</evidence>
<feature type="compositionally biased region" description="Polar residues" evidence="11">
    <location>
        <begin position="810"/>
        <end position="821"/>
    </location>
</feature>
<comment type="caution">
    <text evidence="10">Lacks conserved residue(s) required for the propagation of feature annotation.</text>
</comment>
<feature type="transmembrane region" description="Helical" evidence="10">
    <location>
        <begin position="29"/>
        <end position="47"/>
    </location>
</feature>
<keyword evidence="5 10" id="KW-0812">Transmembrane</keyword>
<keyword evidence="4 10" id="KW-1003">Cell membrane</keyword>
<reference evidence="12" key="1">
    <citation type="submission" date="2020-07" db="EMBL/GenBank/DDBJ databases">
        <authorList>
            <person name="Nieuwenhuis M."/>
            <person name="Van De Peppel L.J.J."/>
        </authorList>
    </citation>
    <scope>NUCLEOTIDE SEQUENCE</scope>
    <source>
        <strain evidence="12">AP01</strain>
        <tissue evidence="12">Mycelium</tissue>
    </source>
</reference>
<comment type="function">
    <text evidence="1 10">Involved in cell fusion during mating by stabilizing the plasma membrane fusion event.</text>
</comment>
<feature type="compositionally biased region" description="Basic and acidic residues" evidence="11">
    <location>
        <begin position="784"/>
        <end position="799"/>
    </location>
</feature>
<dbReference type="GO" id="GO:0043332">
    <property type="term" value="C:mating projection tip"/>
    <property type="evidence" value="ECO:0007669"/>
    <property type="project" value="UniProtKB-UniRule"/>
</dbReference>
<dbReference type="GO" id="GO:0032220">
    <property type="term" value="P:plasma membrane fusion involved in cytogamy"/>
    <property type="evidence" value="ECO:0007669"/>
    <property type="project" value="TreeGrafter"/>
</dbReference>
<organism evidence="12 13">
    <name type="scientific">Asterophora parasitica</name>
    <dbReference type="NCBI Taxonomy" id="117018"/>
    <lineage>
        <taxon>Eukaryota</taxon>
        <taxon>Fungi</taxon>
        <taxon>Dikarya</taxon>
        <taxon>Basidiomycota</taxon>
        <taxon>Agaricomycotina</taxon>
        <taxon>Agaricomycetes</taxon>
        <taxon>Agaricomycetidae</taxon>
        <taxon>Agaricales</taxon>
        <taxon>Tricholomatineae</taxon>
        <taxon>Lyophyllaceae</taxon>
        <taxon>Asterophora</taxon>
    </lineage>
</organism>
<dbReference type="EMBL" id="JABCKV010000297">
    <property type="protein sequence ID" value="KAG5641513.1"/>
    <property type="molecule type" value="Genomic_DNA"/>
</dbReference>
<keyword evidence="9" id="KW-0325">Glycoprotein</keyword>
<dbReference type="GO" id="GO:0005886">
    <property type="term" value="C:plasma membrane"/>
    <property type="evidence" value="ECO:0007669"/>
    <property type="project" value="UniProtKB-SubCell"/>
</dbReference>
<evidence type="ECO:0000256" key="1">
    <source>
        <dbReference type="ARBA" id="ARBA00002512"/>
    </source>
</evidence>
<sequence length="1005" mass="110940">MSWNAPPTYDAHSQVSTLTPYLQLSHRLSLTWLAYPILSLLFIAFRLQLSLASANDSVASAKSNLLASCKAAEKAATAASSLPRYLAIASNDQIVDAVNATLRGVRATLVLALTIMEVVINFIIDIYRSTLLCFLELVVRGGLAILIGAVDELNKVVTTVATGLRNSIQKDIEGANSVISKAIEVINRINPLGNIPTPSISVPNLDGLENVSLPDSFQQGLTNLNRSLPTVAELKNKIESIIDKPFELLKKDINDTFNSISFNSSVLPVPQTNQLTFCNDMDLSVVDDVGRDLIKTAKIGIIILILLALLLIGLNCLLEWWKWLCLKAHLQYTREAWTSDPTMVHQKGSGTPSVTLNDHNLMVLNANSDHPLITRILNNMSKVLRLTPRQHTHLQWFCHYIFYPPALACFLIGLLGLLSIQIQLAAMGPLVARYQERTTNTTSDFSNTIFTAINASMYDQSAAYANDVNGRVISIETTINEGMFGWVNVTTEALNTTIVTFYDDVQSAVGAVFDGTILENPAREFLRCLIGTKVEAIEKALTFLHDHLVVNMPRVNQTVLVMSPEHVSEAANPISEAAVGGGENGDGGLILRIINNYAERLRKERLMFAIFLGLWGLVVLMGLWVVWWHSYGKDMVEARKRRRWEREQRGGIQGLVVPFRDAPPPVSEKQPGVHNNLPAFTPLPSPKDRAFELKPFAFMNRNASKTEVNDSREAEQGGSNWAATFKDRFVAPPSNKFMAIGRRAIGKEQLKEDGDEKKDPAPSSSNIPDDSSKRNTSWFGRMSSMRDKKQTDPSPERPKLRIRPTAVIDSGSNERPSSRWSYSPVEPLETRQFPPPWKSLVKKTQAHPYEPVGLPARPKLRHDTSDGGSTSSDATLIAPMMPTPFAPPIHLGFDDSRYPKLRSAPTPVPAPTVAKSQSQEMLLAPSAPGYSRHRRTPSVPIPTDATSITPITRLLTNIHGRQSSSESINPFVTPFDDEYRVTIAHPTHTRESIPTNPFLGPPVAI</sequence>
<dbReference type="Proteomes" id="UP000775547">
    <property type="component" value="Unassembled WGS sequence"/>
</dbReference>
<feature type="compositionally biased region" description="Basic and acidic residues" evidence="11">
    <location>
        <begin position="747"/>
        <end position="760"/>
    </location>
</feature>
<comment type="caution">
    <text evidence="12">The sequence shown here is derived from an EMBL/GenBank/DDBJ whole genome shotgun (WGS) entry which is preliminary data.</text>
</comment>
<protein>
    <recommendedName>
        <fullName evidence="10">Plasma membrane fusion protein PRM1</fullName>
    </recommendedName>
</protein>
<evidence type="ECO:0000256" key="11">
    <source>
        <dbReference type="SAM" id="MobiDB-lite"/>
    </source>
</evidence>
<evidence type="ECO:0000256" key="2">
    <source>
        <dbReference type="ARBA" id="ARBA00004651"/>
    </source>
</evidence>
<evidence type="ECO:0000256" key="6">
    <source>
        <dbReference type="ARBA" id="ARBA00022971"/>
    </source>
</evidence>
<evidence type="ECO:0000256" key="8">
    <source>
        <dbReference type="ARBA" id="ARBA00023136"/>
    </source>
</evidence>
<proteinExistence type="inferred from homology"/>
<accession>A0A9P7G0P6</accession>
<feature type="transmembrane region" description="Helical" evidence="10">
    <location>
        <begin position="400"/>
        <end position="420"/>
    </location>
</feature>
<dbReference type="OrthoDB" id="10248838at2759"/>
<feature type="transmembrane region" description="Helical" evidence="10">
    <location>
        <begin position="606"/>
        <end position="628"/>
    </location>
</feature>
<dbReference type="PANTHER" id="PTHR31030:SF1">
    <property type="entry name" value="PLASMA MEMBRANE FUSION PROTEIN PRM1"/>
    <property type="match status" value="1"/>
</dbReference>
<evidence type="ECO:0000313" key="12">
    <source>
        <dbReference type="EMBL" id="KAG5641513.1"/>
    </source>
</evidence>
<feature type="region of interest" description="Disordered" evidence="11">
    <location>
        <begin position="747"/>
        <end position="827"/>
    </location>
</feature>
<dbReference type="PANTHER" id="PTHR31030">
    <property type="entry name" value="PLASMA MEMBRANE FUSION PROTEIN PRM1"/>
    <property type="match status" value="1"/>
</dbReference>
<evidence type="ECO:0000256" key="10">
    <source>
        <dbReference type="RuleBase" id="RU366035"/>
    </source>
</evidence>
<evidence type="ECO:0000256" key="7">
    <source>
        <dbReference type="ARBA" id="ARBA00022989"/>
    </source>
</evidence>
<evidence type="ECO:0000256" key="9">
    <source>
        <dbReference type="ARBA" id="ARBA00023180"/>
    </source>
</evidence>
<dbReference type="InterPro" id="IPR026777">
    <property type="entry name" value="PRM1"/>
</dbReference>
<keyword evidence="13" id="KW-1185">Reference proteome</keyword>
<name>A0A9P7G0P6_9AGAR</name>
<keyword evidence="6 10" id="KW-0184">Conjugation</keyword>
<gene>
    <name evidence="12" type="ORF">DXG03_004829</name>
</gene>
<keyword evidence="8 10" id="KW-0472">Membrane</keyword>
<reference evidence="12" key="2">
    <citation type="submission" date="2021-10" db="EMBL/GenBank/DDBJ databases">
        <title>Phylogenomics reveals ancestral predisposition of the termite-cultivated fungus Termitomyces towards a domesticated lifestyle.</title>
        <authorList>
            <person name="Auxier B."/>
            <person name="Grum-Grzhimaylo A."/>
            <person name="Cardenas M.E."/>
            <person name="Lodge J.D."/>
            <person name="Laessoe T."/>
            <person name="Pedersen O."/>
            <person name="Smith M.E."/>
            <person name="Kuyper T.W."/>
            <person name="Franco-Molano E.A."/>
            <person name="Baroni T.J."/>
            <person name="Aanen D.K."/>
        </authorList>
    </citation>
    <scope>NUCLEOTIDE SEQUENCE</scope>
    <source>
        <strain evidence="12">AP01</strain>
        <tissue evidence="12">Mycelium</tissue>
    </source>
</reference>